<evidence type="ECO:0000256" key="9">
    <source>
        <dbReference type="ARBA" id="ARBA00022741"/>
    </source>
</evidence>
<dbReference type="InterPro" id="IPR002912">
    <property type="entry name" value="ACT_dom"/>
</dbReference>
<keyword evidence="19" id="KW-1185">Reference proteome</keyword>
<dbReference type="Proteomes" id="UP000325797">
    <property type="component" value="Chromosome"/>
</dbReference>
<evidence type="ECO:0000256" key="8">
    <source>
        <dbReference type="ARBA" id="ARBA00022679"/>
    </source>
</evidence>
<dbReference type="InterPro" id="IPR045865">
    <property type="entry name" value="ACT-like_dom_sf"/>
</dbReference>
<dbReference type="Pfam" id="PF01842">
    <property type="entry name" value="ACT"/>
    <property type="match status" value="1"/>
</dbReference>
<evidence type="ECO:0000256" key="13">
    <source>
        <dbReference type="ARBA" id="ARBA00047872"/>
    </source>
</evidence>
<feature type="binding site" evidence="14">
    <location>
        <position position="181"/>
    </location>
    <ligand>
        <name>ATP</name>
        <dbReference type="ChEBI" id="CHEBI:30616"/>
    </ligand>
</feature>
<evidence type="ECO:0000256" key="14">
    <source>
        <dbReference type="PIRSR" id="PIRSR000726-1"/>
    </source>
</evidence>
<dbReference type="InterPro" id="IPR001048">
    <property type="entry name" value="Asp/Glu/Uridylate_kinase"/>
</dbReference>
<dbReference type="GO" id="GO:0005524">
    <property type="term" value="F:ATP binding"/>
    <property type="evidence" value="ECO:0007669"/>
    <property type="project" value="UniProtKB-KW"/>
</dbReference>
<dbReference type="NCBIfam" id="TIGR00656">
    <property type="entry name" value="asp_kin_monofn"/>
    <property type="match status" value="1"/>
</dbReference>
<feature type="binding site" evidence="14">
    <location>
        <begin position="9"/>
        <end position="12"/>
    </location>
    <ligand>
        <name>ATP</name>
        <dbReference type="ChEBI" id="CHEBI:30616"/>
    </ligand>
</feature>
<evidence type="ECO:0000256" key="4">
    <source>
        <dbReference type="ARBA" id="ARBA00010122"/>
    </source>
</evidence>
<dbReference type="EMBL" id="CP042582">
    <property type="protein sequence ID" value="QEX24286.1"/>
    <property type="molecule type" value="Genomic_DNA"/>
</dbReference>
<dbReference type="PANTHER" id="PTHR21499">
    <property type="entry name" value="ASPARTATE KINASE"/>
    <property type="match status" value="1"/>
</dbReference>
<feature type="binding site" evidence="14">
    <location>
        <begin position="175"/>
        <end position="176"/>
    </location>
    <ligand>
        <name>ATP</name>
        <dbReference type="ChEBI" id="CHEBI:30616"/>
    </ligand>
</feature>
<comment type="similarity">
    <text evidence="4 15">Belongs to the aspartokinase family.</text>
</comment>
<dbReference type="Gene3D" id="3.40.1160.10">
    <property type="entry name" value="Acetylglutamate kinase-like"/>
    <property type="match status" value="1"/>
</dbReference>
<keyword evidence="10 15" id="KW-0418">Kinase</keyword>
<feature type="binding site" evidence="14">
    <location>
        <position position="186"/>
    </location>
    <ligand>
        <name>ATP</name>
        <dbReference type="ChEBI" id="CHEBI:30616"/>
    </ligand>
</feature>
<comment type="pathway">
    <text evidence="1 16">Amino-acid biosynthesis; L-lysine biosynthesis via DAP pathway; (S)-tetrahydrodipicolinate from L-aspartate: step 1/4.</text>
</comment>
<dbReference type="GO" id="GO:0004072">
    <property type="term" value="F:aspartate kinase activity"/>
    <property type="evidence" value="ECO:0007669"/>
    <property type="project" value="UniProtKB-EC"/>
</dbReference>
<protein>
    <recommendedName>
        <fullName evidence="6 15">Aspartokinase</fullName>
        <ecNumber evidence="5 15">2.7.2.4</ecNumber>
    </recommendedName>
</protein>
<comment type="catalytic activity">
    <reaction evidence="13 15">
        <text>L-aspartate + ATP = 4-phospho-L-aspartate + ADP</text>
        <dbReference type="Rhea" id="RHEA:23776"/>
        <dbReference type="ChEBI" id="CHEBI:29991"/>
        <dbReference type="ChEBI" id="CHEBI:30616"/>
        <dbReference type="ChEBI" id="CHEBI:57535"/>
        <dbReference type="ChEBI" id="CHEBI:456216"/>
        <dbReference type="EC" id="2.7.2.4"/>
    </reaction>
</comment>
<evidence type="ECO:0000256" key="1">
    <source>
        <dbReference type="ARBA" id="ARBA00004766"/>
    </source>
</evidence>
<dbReference type="GO" id="GO:0009088">
    <property type="term" value="P:threonine biosynthetic process"/>
    <property type="evidence" value="ECO:0007669"/>
    <property type="project" value="UniProtKB-UniPathway"/>
</dbReference>
<evidence type="ECO:0000256" key="6">
    <source>
        <dbReference type="ARBA" id="ARBA00016273"/>
    </source>
</evidence>
<feature type="domain" description="ACT" evidence="17">
    <location>
        <begin position="266"/>
        <end position="350"/>
    </location>
</feature>
<dbReference type="InterPro" id="IPR054352">
    <property type="entry name" value="ACT_Aspartokinase"/>
</dbReference>
<dbReference type="AlphaFoldDB" id="A0A5J6N9R3"/>
<evidence type="ECO:0000259" key="17">
    <source>
        <dbReference type="PROSITE" id="PS51671"/>
    </source>
</evidence>
<keyword evidence="8 15" id="KW-0808">Transferase</keyword>
<dbReference type="PANTHER" id="PTHR21499:SF3">
    <property type="entry name" value="ASPARTOKINASE"/>
    <property type="match status" value="1"/>
</dbReference>
<feature type="binding site" evidence="14">
    <location>
        <position position="49"/>
    </location>
    <ligand>
        <name>substrate</name>
    </ligand>
</feature>
<name>A0A5J6N9R3_9PROT</name>
<comment type="pathway">
    <text evidence="2 16">Amino-acid biosynthesis; L-methionine biosynthesis via de novo pathway; L-homoserine from L-aspartate: step 1/3.</text>
</comment>
<dbReference type="NCBIfam" id="NF005154">
    <property type="entry name" value="PRK06635.1-2"/>
    <property type="match status" value="1"/>
</dbReference>
<dbReference type="InterPro" id="IPR001341">
    <property type="entry name" value="Asp_kinase"/>
</dbReference>
<dbReference type="InterPro" id="IPR005260">
    <property type="entry name" value="Asp_kin_monofn"/>
</dbReference>
<evidence type="ECO:0000256" key="12">
    <source>
        <dbReference type="ARBA" id="ARBA00023154"/>
    </source>
</evidence>
<feature type="binding site" evidence="14">
    <location>
        <position position="76"/>
    </location>
    <ligand>
        <name>substrate</name>
    </ligand>
</feature>
<accession>A0A5J6N9R3</accession>
<dbReference type="SUPFAM" id="SSF55021">
    <property type="entry name" value="ACT-like"/>
    <property type="match status" value="2"/>
</dbReference>
<dbReference type="GO" id="GO:0005829">
    <property type="term" value="C:cytosol"/>
    <property type="evidence" value="ECO:0007669"/>
    <property type="project" value="TreeGrafter"/>
</dbReference>
<evidence type="ECO:0000256" key="3">
    <source>
        <dbReference type="ARBA" id="ARBA00005139"/>
    </source>
</evidence>
<dbReference type="NCBIfam" id="TIGR00657">
    <property type="entry name" value="asp_kinases"/>
    <property type="match status" value="1"/>
</dbReference>
<keyword evidence="11 14" id="KW-0067">ATP-binding</keyword>
<reference evidence="18 19" key="1">
    <citation type="submission" date="2019-08" db="EMBL/GenBank/DDBJ databases">
        <title>Hyperibacter terrae gen. nov., sp. nov. and Hyperibacter viscosus sp. nov., two new members in the family Rhodospirillaceae isolated from the rhizosphere of Hypericum perforatum.</title>
        <authorList>
            <person name="Noviana Z."/>
        </authorList>
    </citation>
    <scope>NUCLEOTIDE SEQUENCE [LARGE SCALE GENOMIC DNA]</scope>
    <source>
        <strain evidence="18 19">R5959</strain>
    </source>
</reference>
<evidence type="ECO:0000256" key="7">
    <source>
        <dbReference type="ARBA" id="ARBA00022605"/>
    </source>
</evidence>
<evidence type="ECO:0000256" key="16">
    <source>
        <dbReference type="RuleBase" id="RU004249"/>
    </source>
</evidence>
<dbReference type="EC" id="2.7.2.4" evidence="5 15"/>
<evidence type="ECO:0000256" key="5">
    <source>
        <dbReference type="ARBA" id="ARBA00013059"/>
    </source>
</evidence>
<proteinExistence type="inferred from homology"/>
<dbReference type="UniPathway" id="UPA00034">
    <property type="reaction ID" value="UER00015"/>
</dbReference>
<dbReference type="KEGG" id="hadh:FRZ61_42270"/>
<dbReference type="Pfam" id="PF00696">
    <property type="entry name" value="AA_kinase"/>
    <property type="match status" value="1"/>
</dbReference>
<dbReference type="CDD" id="cd04923">
    <property type="entry name" value="ACT_AK-LysC-DapG-like_2"/>
    <property type="match status" value="1"/>
</dbReference>
<dbReference type="Gene3D" id="3.30.2130.10">
    <property type="entry name" value="VC0802-like"/>
    <property type="match status" value="1"/>
</dbReference>
<dbReference type="GO" id="GO:0009089">
    <property type="term" value="P:lysine biosynthetic process via diaminopimelate"/>
    <property type="evidence" value="ECO:0007669"/>
    <property type="project" value="UniProtKB-UniPathway"/>
</dbReference>
<dbReference type="FunFam" id="3.30.2130.10:FF:000002">
    <property type="entry name" value="Aspartokinase"/>
    <property type="match status" value="1"/>
</dbReference>
<dbReference type="InterPro" id="IPR041740">
    <property type="entry name" value="AKii-LysC-BS"/>
</dbReference>
<dbReference type="PROSITE" id="PS00324">
    <property type="entry name" value="ASPARTOKINASE"/>
    <property type="match status" value="1"/>
</dbReference>
<evidence type="ECO:0000256" key="11">
    <source>
        <dbReference type="ARBA" id="ARBA00022840"/>
    </source>
</evidence>
<keyword evidence="7 16" id="KW-0028">Amino-acid biosynthesis</keyword>
<keyword evidence="12" id="KW-0457">Lysine biosynthesis</keyword>
<evidence type="ECO:0000313" key="18">
    <source>
        <dbReference type="EMBL" id="QEX24286.1"/>
    </source>
</evidence>
<dbReference type="PROSITE" id="PS51671">
    <property type="entry name" value="ACT"/>
    <property type="match status" value="1"/>
</dbReference>
<dbReference type="FunFam" id="3.40.1160.10:FF:000002">
    <property type="entry name" value="Aspartokinase"/>
    <property type="match status" value="1"/>
</dbReference>
<dbReference type="UniPathway" id="UPA00051">
    <property type="reaction ID" value="UER00462"/>
</dbReference>
<dbReference type="CDD" id="cd04913">
    <property type="entry name" value="ACT_AKii-LysC-BS-like_1"/>
    <property type="match status" value="1"/>
</dbReference>
<sequence>MARSRIVMKFGGTSVADVERIKSVARRVKREVDAGHEVAVVVSAMSGVTNQLVAWTSEIARLHDAREYDVVVATGEQVTTGLTALALQELGISARSWLGWQIPIHTDDAHGKARIERIDTEELERRFAQGQVAVVAGFQGLGPDNRVTTLGRGGSDTSAVALAAALKADRCDIFTDVDGVYTTDPRIVAKARKLDKIAYEEMLEFASQGAKVLQIRSVEMAMKHRVRLQVLSSFEDKPGTLVVDEDEIVEQEVVTGVAYSRDEAKVTLMRVPDRPGVAASIFGPLADANINVDMIVQNTSESGQFTDLTFTVTKADLERTKKVLEDRRVALGYHALDADSNVVKVSVIGLGMRSHAGVAQRMFKALAEKGINIQVISTSEIKVSVLVAEEYTELAVRALHTAYGLDAA</sequence>
<dbReference type="SUPFAM" id="SSF53633">
    <property type="entry name" value="Carbamate kinase-like"/>
    <property type="match status" value="1"/>
</dbReference>
<comment type="pathway">
    <text evidence="3 16">Amino-acid biosynthesis; L-threonine biosynthesis; L-threonine from L-aspartate: step 1/5.</text>
</comment>
<evidence type="ECO:0000256" key="2">
    <source>
        <dbReference type="ARBA" id="ARBA00004986"/>
    </source>
</evidence>
<dbReference type="Pfam" id="PF22468">
    <property type="entry name" value="ACT_9"/>
    <property type="match status" value="1"/>
</dbReference>
<keyword evidence="9 14" id="KW-0547">Nucleotide-binding</keyword>
<evidence type="ECO:0000256" key="10">
    <source>
        <dbReference type="ARBA" id="ARBA00022777"/>
    </source>
</evidence>
<dbReference type="GO" id="GO:0009090">
    <property type="term" value="P:homoserine biosynthetic process"/>
    <property type="evidence" value="ECO:0007669"/>
    <property type="project" value="TreeGrafter"/>
</dbReference>
<dbReference type="PIRSF" id="PIRSF000726">
    <property type="entry name" value="Asp_kin"/>
    <property type="match status" value="1"/>
</dbReference>
<dbReference type="CDD" id="cd04261">
    <property type="entry name" value="AAK_AKii-LysC-BS"/>
    <property type="match status" value="1"/>
</dbReference>
<evidence type="ECO:0000313" key="19">
    <source>
        <dbReference type="Proteomes" id="UP000325797"/>
    </source>
</evidence>
<dbReference type="InterPro" id="IPR036393">
    <property type="entry name" value="AceGlu_kinase-like_sf"/>
</dbReference>
<gene>
    <name evidence="18" type="ORF">FRZ61_42270</name>
</gene>
<dbReference type="NCBIfam" id="NF005155">
    <property type="entry name" value="PRK06635.1-4"/>
    <property type="match status" value="1"/>
</dbReference>
<feature type="binding site" evidence="14">
    <location>
        <begin position="211"/>
        <end position="212"/>
    </location>
    <ligand>
        <name>ATP</name>
        <dbReference type="ChEBI" id="CHEBI:30616"/>
    </ligand>
</feature>
<organism evidence="18 19">
    <name type="scientific">Hypericibacter adhaerens</name>
    <dbReference type="NCBI Taxonomy" id="2602016"/>
    <lineage>
        <taxon>Bacteria</taxon>
        <taxon>Pseudomonadati</taxon>
        <taxon>Pseudomonadota</taxon>
        <taxon>Alphaproteobacteria</taxon>
        <taxon>Rhodospirillales</taxon>
        <taxon>Dongiaceae</taxon>
        <taxon>Hypericibacter</taxon>
    </lineage>
</organism>
<dbReference type="InterPro" id="IPR018042">
    <property type="entry name" value="Aspartate_kinase_CS"/>
</dbReference>
<evidence type="ECO:0000256" key="15">
    <source>
        <dbReference type="RuleBase" id="RU003448"/>
    </source>
</evidence>
<dbReference type="UniPathway" id="UPA00050">
    <property type="reaction ID" value="UER00461"/>
</dbReference>